<evidence type="ECO:0000313" key="2">
    <source>
        <dbReference type="EMBL" id="BAM07404.1"/>
    </source>
</evidence>
<dbReference type="KEGG" id="lfc:LFE_1724"/>
<keyword evidence="3" id="KW-1185">Reference proteome</keyword>
<dbReference type="Proteomes" id="UP000007382">
    <property type="component" value="Chromosome"/>
</dbReference>
<protein>
    <recommendedName>
        <fullName evidence="4">Outer membrane protein beta-barrel domain-containing protein</fullName>
    </recommendedName>
</protein>
<dbReference type="AlphaFoldDB" id="I0IQ55"/>
<sequence length="211" mass="22545">MSRFIKTVSAFFLVGALLLASTVPTKAFAGVAANGQLNLMVFGNYDFTALDSSNLPINPTGPNQTFAKSFENGYGAGIGFAYWMTDNIAFRMMAQGNMFQGNQSGFYSANSIKSAPITAGLEFNLLGDPEHFFYAVVDAGGAYQELVTGASAFGGTELSHGWSSYGDAGIGINFAYFFVEAKVAYLPQFIPQFTQGQNGSFYIPITAGFSF</sequence>
<dbReference type="OrthoDB" id="9813470at2"/>
<reference evidence="3" key="2">
    <citation type="submission" date="2012-03" db="EMBL/GenBank/DDBJ databases">
        <title>The complete genome sequence of the pioneer microbe on fresh volcanic deposit, Leptospirillum ferrooxidans strain C2-3.</title>
        <authorList>
            <person name="Fujimura R."/>
            <person name="Sato Y."/>
            <person name="Nishizawa T."/>
            <person name="Nanba K."/>
            <person name="Oshima K."/>
            <person name="Hattori M."/>
            <person name="Kamijo T."/>
            <person name="Ohta H."/>
        </authorList>
    </citation>
    <scope>NUCLEOTIDE SEQUENCE [LARGE SCALE GENOMIC DNA]</scope>
    <source>
        <strain evidence="3">C2-3</strain>
    </source>
</reference>
<accession>I0IQ55</accession>
<evidence type="ECO:0008006" key="4">
    <source>
        <dbReference type="Google" id="ProtNLM"/>
    </source>
</evidence>
<proteinExistence type="predicted"/>
<gene>
    <name evidence="2" type="ordered locus">LFE_1724</name>
</gene>
<dbReference type="STRING" id="1162668.LFE_1724"/>
<feature type="signal peptide" evidence="1">
    <location>
        <begin position="1"/>
        <end position="29"/>
    </location>
</feature>
<evidence type="ECO:0000313" key="3">
    <source>
        <dbReference type="Proteomes" id="UP000007382"/>
    </source>
</evidence>
<dbReference type="PATRIC" id="fig|1162668.3.peg.2047"/>
<dbReference type="RefSeq" id="WP_014449889.1">
    <property type="nucleotide sequence ID" value="NC_017094.1"/>
</dbReference>
<keyword evidence="1" id="KW-0732">Signal</keyword>
<organism evidence="2 3">
    <name type="scientific">Leptospirillum ferrooxidans (strain C2-3)</name>
    <dbReference type="NCBI Taxonomy" id="1162668"/>
    <lineage>
        <taxon>Bacteria</taxon>
        <taxon>Pseudomonadati</taxon>
        <taxon>Nitrospirota</taxon>
        <taxon>Nitrospiria</taxon>
        <taxon>Nitrospirales</taxon>
        <taxon>Nitrospiraceae</taxon>
        <taxon>Leptospirillum</taxon>
    </lineage>
</organism>
<evidence type="ECO:0000256" key="1">
    <source>
        <dbReference type="SAM" id="SignalP"/>
    </source>
</evidence>
<reference evidence="2 3" key="1">
    <citation type="journal article" date="2012" name="J. Bacteriol.">
        <title>Complete Genome Sequence of Leptospirillum ferrooxidans Strain C2-3, Isolated from a Fresh Volcanic Ash Deposit on the Island of Miyake, Japan.</title>
        <authorList>
            <person name="Fujimura R."/>
            <person name="Sato Y."/>
            <person name="Nishizawa T."/>
            <person name="Oshima K."/>
            <person name="Kim S.-W."/>
            <person name="Hattori M."/>
            <person name="Kamijo T."/>
            <person name="Ohta H."/>
        </authorList>
    </citation>
    <scope>NUCLEOTIDE SEQUENCE [LARGE SCALE GENOMIC DNA]</scope>
    <source>
        <strain evidence="2 3">C2-3</strain>
    </source>
</reference>
<name>I0IQ55_LEPFC</name>
<dbReference type="HOGENOM" id="CLU_1330579_0_0_0"/>
<feature type="chain" id="PRO_5003629862" description="Outer membrane protein beta-barrel domain-containing protein" evidence="1">
    <location>
        <begin position="30"/>
        <end position="211"/>
    </location>
</feature>
<dbReference type="EMBL" id="AP012342">
    <property type="protein sequence ID" value="BAM07404.1"/>
    <property type="molecule type" value="Genomic_DNA"/>
</dbReference>